<gene>
    <name evidence="3" type="ORF">SAMN03080602_03757</name>
</gene>
<dbReference type="STRING" id="188872.SAMN03080602_03757"/>
<accession>A0A1X7L3P1</accession>
<keyword evidence="2" id="KW-0472">Membrane</keyword>
<organism evidence="3 4">
    <name type="scientific">Arenibacter troitsensis</name>
    <dbReference type="NCBI Taxonomy" id="188872"/>
    <lineage>
        <taxon>Bacteria</taxon>
        <taxon>Pseudomonadati</taxon>
        <taxon>Bacteroidota</taxon>
        <taxon>Flavobacteriia</taxon>
        <taxon>Flavobacteriales</taxon>
        <taxon>Flavobacteriaceae</taxon>
        <taxon>Arenibacter</taxon>
    </lineage>
</organism>
<dbReference type="Proteomes" id="UP000193420">
    <property type="component" value="Unassembled WGS sequence"/>
</dbReference>
<protein>
    <submittedName>
        <fullName evidence="3">Uncharacterized protein</fullName>
    </submittedName>
</protein>
<keyword evidence="4" id="KW-1185">Reference proteome</keyword>
<evidence type="ECO:0000313" key="4">
    <source>
        <dbReference type="Proteomes" id="UP000193420"/>
    </source>
</evidence>
<feature type="region of interest" description="Disordered" evidence="1">
    <location>
        <begin position="1"/>
        <end position="21"/>
    </location>
</feature>
<feature type="compositionally biased region" description="Basic and acidic residues" evidence="1">
    <location>
        <begin position="11"/>
        <end position="21"/>
    </location>
</feature>
<dbReference type="EMBL" id="FXAO01000009">
    <property type="protein sequence ID" value="SMG48491.1"/>
    <property type="molecule type" value="Genomic_DNA"/>
</dbReference>
<keyword evidence="2" id="KW-1133">Transmembrane helix</keyword>
<feature type="compositionally biased region" description="Basic residues" evidence="1">
    <location>
        <begin position="1"/>
        <end position="10"/>
    </location>
</feature>
<proteinExistence type="predicted"/>
<name>A0A1X7L3P1_9FLAO</name>
<evidence type="ECO:0000313" key="3">
    <source>
        <dbReference type="EMBL" id="SMG48491.1"/>
    </source>
</evidence>
<reference evidence="4" key="1">
    <citation type="submission" date="2017-04" db="EMBL/GenBank/DDBJ databases">
        <authorList>
            <person name="Varghese N."/>
            <person name="Submissions S."/>
        </authorList>
    </citation>
    <scope>NUCLEOTIDE SEQUENCE [LARGE SCALE GENOMIC DNA]</scope>
    <source>
        <strain evidence="4">DSM 19835</strain>
    </source>
</reference>
<keyword evidence="2" id="KW-0812">Transmembrane</keyword>
<evidence type="ECO:0000256" key="2">
    <source>
        <dbReference type="SAM" id="Phobius"/>
    </source>
</evidence>
<feature type="transmembrane region" description="Helical" evidence="2">
    <location>
        <begin position="28"/>
        <end position="55"/>
    </location>
</feature>
<evidence type="ECO:0000256" key="1">
    <source>
        <dbReference type="SAM" id="MobiDB-lite"/>
    </source>
</evidence>
<sequence>MSQSRRKRRENKTPEKHKDRTVTKKDRLYGTLVIAGIFIIGFIVYFFDAIFYFFYLLFSDK</sequence>
<dbReference type="AlphaFoldDB" id="A0A1X7L3P1"/>